<reference evidence="1" key="1">
    <citation type="submission" date="2020-01" db="EMBL/GenBank/DDBJ databases">
        <authorList>
            <consortium name="DOE Joint Genome Institute"/>
            <person name="Haridas S."/>
            <person name="Albert R."/>
            <person name="Binder M."/>
            <person name="Bloem J."/>
            <person name="Labutti K."/>
            <person name="Salamov A."/>
            <person name="Andreopoulos B."/>
            <person name="Baker S.E."/>
            <person name="Barry K."/>
            <person name="Bills G."/>
            <person name="Bluhm B.H."/>
            <person name="Cannon C."/>
            <person name="Castanera R."/>
            <person name="Culley D.E."/>
            <person name="Daum C."/>
            <person name="Ezra D."/>
            <person name="Gonzalez J.B."/>
            <person name="Henrissat B."/>
            <person name="Kuo A."/>
            <person name="Liang C."/>
            <person name="Lipzen A."/>
            <person name="Lutzoni F."/>
            <person name="Magnuson J."/>
            <person name="Mondo S."/>
            <person name="Nolan M."/>
            <person name="Ohm R."/>
            <person name="Pangilinan J."/>
            <person name="Park H.-J."/>
            <person name="Ramirez L."/>
            <person name="Alfaro M."/>
            <person name="Sun H."/>
            <person name="Tritt A."/>
            <person name="Yoshinaga Y."/>
            <person name="Zwiers L.-H."/>
            <person name="Turgeon B.G."/>
            <person name="Goodwin S.B."/>
            <person name="Spatafora J.W."/>
            <person name="Crous P.W."/>
            <person name="Grigoriev I.V."/>
        </authorList>
    </citation>
    <scope>NUCLEOTIDE SEQUENCE</scope>
    <source>
        <strain evidence="1">IPT5</strain>
    </source>
</reference>
<evidence type="ECO:0000313" key="2">
    <source>
        <dbReference type="Proteomes" id="UP000799423"/>
    </source>
</evidence>
<proteinExistence type="predicted"/>
<keyword evidence="2" id="KW-1185">Reference proteome</keyword>
<name>A0A6A7BHN5_9PLEO</name>
<gene>
    <name evidence="1" type="ORF">T440DRAFT_202220</name>
</gene>
<dbReference type="EMBL" id="MU006291">
    <property type="protein sequence ID" value="KAF2855036.1"/>
    <property type="molecule type" value="Genomic_DNA"/>
</dbReference>
<dbReference type="AlphaFoldDB" id="A0A6A7BHN5"/>
<organism evidence="1 2">
    <name type="scientific">Plenodomus tracheiphilus IPT5</name>
    <dbReference type="NCBI Taxonomy" id="1408161"/>
    <lineage>
        <taxon>Eukaryota</taxon>
        <taxon>Fungi</taxon>
        <taxon>Dikarya</taxon>
        <taxon>Ascomycota</taxon>
        <taxon>Pezizomycotina</taxon>
        <taxon>Dothideomycetes</taxon>
        <taxon>Pleosporomycetidae</taxon>
        <taxon>Pleosporales</taxon>
        <taxon>Pleosporineae</taxon>
        <taxon>Leptosphaeriaceae</taxon>
        <taxon>Plenodomus</taxon>
    </lineage>
</organism>
<protein>
    <submittedName>
        <fullName evidence="1">Uncharacterized protein</fullName>
    </submittedName>
</protein>
<sequence length="118" mass="12574">MGGHTAQLCGRSAPHPRLCPPFRLALFMTLTDSSFAVSGAFANPGLLVVPVFRIVTRLAVFGNRSSLMSMSHFMSALCKAALPRERRASLILCILTTGSMYGSTSTVGEYIPAVTLVP</sequence>
<accession>A0A6A7BHN5</accession>
<evidence type="ECO:0000313" key="1">
    <source>
        <dbReference type="EMBL" id="KAF2855036.1"/>
    </source>
</evidence>
<dbReference type="Proteomes" id="UP000799423">
    <property type="component" value="Unassembled WGS sequence"/>
</dbReference>